<feature type="binding site" evidence="5">
    <location>
        <position position="223"/>
    </location>
    <ligand>
        <name>Mn(2+)</name>
        <dbReference type="ChEBI" id="CHEBI:29035"/>
        <label>1</label>
    </ligand>
</feature>
<dbReference type="InterPro" id="IPR006035">
    <property type="entry name" value="Ureohydrolase"/>
</dbReference>
<dbReference type="InterPro" id="IPR005925">
    <property type="entry name" value="Agmatinase-rel"/>
</dbReference>
<evidence type="ECO:0000313" key="7">
    <source>
        <dbReference type="Ensembl" id="ENSPMGP00000026865.1"/>
    </source>
</evidence>
<feature type="binding site" evidence="5">
    <location>
        <position position="136"/>
    </location>
    <ligand>
        <name>Mn(2+)</name>
        <dbReference type="ChEBI" id="CHEBI:29035"/>
        <label>1</label>
    </ligand>
</feature>
<keyword evidence="4 5" id="KW-0464">Manganese</keyword>
<evidence type="ECO:0000256" key="2">
    <source>
        <dbReference type="ARBA" id="ARBA00022723"/>
    </source>
</evidence>
<evidence type="ECO:0000313" key="8">
    <source>
        <dbReference type="Proteomes" id="UP000261520"/>
    </source>
</evidence>
<feature type="binding site" evidence="5">
    <location>
        <position position="134"/>
    </location>
    <ligand>
        <name>Mn(2+)</name>
        <dbReference type="ChEBI" id="CHEBI:29035"/>
        <label>1</label>
    </ligand>
</feature>
<dbReference type="Ensembl" id="ENSPMGT00000028618.1">
    <property type="protein sequence ID" value="ENSPMGP00000026865.1"/>
    <property type="gene ID" value="ENSPMGG00000021682.1"/>
</dbReference>
<dbReference type="AlphaFoldDB" id="A0A3B4BD88"/>
<dbReference type="PROSITE" id="PS51409">
    <property type="entry name" value="ARGINASE_2"/>
    <property type="match status" value="1"/>
</dbReference>
<reference evidence="7" key="2">
    <citation type="submission" date="2025-09" db="UniProtKB">
        <authorList>
            <consortium name="Ensembl"/>
        </authorList>
    </citation>
    <scope>IDENTIFICATION</scope>
</reference>
<dbReference type="PANTHER" id="PTHR11358:SF26">
    <property type="entry name" value="GUANIDINO ACID HYDROLASE, MITOCHONDRIAL"/>
    <property type="match status" value="1"/>
</dbReference>
<keyword evidence="8" id="KW-1185">Reference proteome</keyword>
<proteinExistence type="inferred from homology"/>
<name>A0A3B4BD88_9GOBI</name>
<dbReference type="InterPro" id="IPR023696">
    <property type="entry name" value="Ureohydrolase_dom_sf"/>
</dbReference>
<dbReference type="PANTHER" id="PTHR11358">
    <property type="entry name" value="ARGINASE/AGMATINASE"/>
    <property type="match status" value="1"/>
</dbReference>
<dbReference type="PIRSF" id="PIRSF036979">
    <property type="entry name" value="Arginase"/>
    <property type="match status" value="1"/>
</dbReference>
<dbReference type="CDD" id="cd11592">
    <property type="entry name" value="Agmatinase_PAH"/>
    <property type="match status" value="1"/>
</dbReference>
<dbReference type="Pfam" id="PF00491">
    <property type="entry name" value="Arginase"/>
    <property type="match status" value="1"/>
</dbReference>
<evidence type="ECO:0000256" key="1">
    <source>
        <dbReference type="ARBA" id="ARBA00009227"/>
    </source>
</evidence>
<dbReference type="GO" id="GO:0033389">
    <property type="term" value="P:putrescine biosynthetic process from arginine, via agmatine"/>
    <property type="evidence" value="ECO:0007669"/>
    <property type="project" value="TreeGrafter"/>
</dbReference>
<evidence type="ECO:0000256" key="3">
    <source>
        <dbReference type="ARBA" id="ARBA00022801"/>
    </source>
</evidence>
<reference evidence="7" key="1">
    <citation type="submission" date="2025-08" db="UniProtKB">
        <authorList>
            <consortium name="Ensembl"/>
        </authorList>
    </citation>
    <scope>IDENTIFICATION</scope>
</reference>
<dbReference type="PRINTS" id="PR00116">
    <property type="entry name" value="ARGINASE"/>
</dbReference>
<dbReference type="Proteomes" id="UP000261520">
    <property type="component" value="Unplaced"/>
</dbReference>
<keyword evidence="2 5" id="KW-0479">Metal-binding</keyword>
<evidence type="ECO:0000256" key="6">
    <source>
        <dbReference type="RuleBase" id="RU003684"/>
    </source>
</evidence>
<dbReference type="FunFam" id="3.40.800.10:FF:000002">
    <property type="entry name" value="Agmatinase"/>
    <property type="match status" value="1"/>
</dbReference>
<keyword evidence="3 6" id="KW-0378">Hydrolase</keyword>
<feature type="binding site" evidence="5">
    <location>
        <position position="132"/>
    </location>
    <ligand>
        <name>Mn(2+)</name>
        <dbReference type="ChEBI" id="CHEBI:29035"/>
        <label>1</label>
    </ligand>
</feature>
<accession>A0A3B4BD88</accession>
<dbReference type="GO" id="GO:0008783">
    <property type="term" value="F:agmatinase activity"/>
    <property type="evidence" value="ECO:0007669"/>
    <property type="project" value="TreeGrafter"/>
</dbReference>
<sequence>RNNKLTVTEAGDFRLKVTAALSSAKPPPSNITSDINIWFGPRQIRVESAMLRMFNSGTNAAPYESVMVADIGDVNVNVFDLKDTCKRIREFYRKVVATGCIPLTMGGDHTIAYPILQAVAEKYGPVGLVHVDAHADVSDMVLGEKIGHGTPFRRCVEEGLLDCRRVVQIGLRGTVYTPDSYAWSRSQGFRVVQAEECWFKSLTPLMAEVRAQMGSGPVYLSFDIDALDPGFAPGTGTPEIAGLTPIQGVEIVRGCRGLNLVGCDLVEVSPPYDTTGNTALTGANLLYEMLCALPMVKYY</sequence>
<dbReference type="GO" id="GO:0047971">
    <property type="term" value="F:guanidinobutyrase activity"/>
    <property type="evidence" value="ECO:0007669"/>
    <property type="project" value="UniProtKB-ARBA"/>
</dbReference>
<dbReference type="PROSITE" id="PS01053">
    <property type="entry name" value="ARGINASE_1"/>
    <property type="match status" value="1"/>
</dbReference>
<feature type="binding site" evidence="5">
    <location>
        <position position="225"/>
    </location>
    <ligand>
        <name>Mn(2+)</name>
        <dbReference type="ChEBI" id="CHEBI:29035"/>
        <label>1</label>
    </ligand>
</feature>
<dbReference type="InterPro" id="IPR020855">
    <property type="entry name" value="Ureohydrolase_Mn_BS"/>
</dbReference>
<dbReference type="SUPFAM" id="SSF52768">
    <property type="entry name" value="Arginase/deacetylase"/>
    <property type="match status" value="1"/>
</dbReference>
<dbReference type="GO" id="GO:0046872">
    <property type="term" value="F:metal ion binding"/>
    <property type="evidence" value="ECO:0007669"/>
    <property type="project" value="UniProtKB-KW"/>
</dbReference>
<comment type="cofactor">
    <cofactor evidence="5">
        <name>Mn(2+)</name>
        <dbReference type="ChEBI" id="CHEBI:29035"/>
    </cofactor>
    <text evidence="5">Binds 2 manganese ions per subunit.</text>
</comment>
<dbReference type="NCBIfam" id="TIGR01230">
    <property type="entry name" value="agmatinase"/>
    <property type="match status" value="1"/>
</dbReference>
<feature type="binding site" evidence="5">
    <location>
        <position position="109"/>
    </location>
    <ligand>
        <name>Mn(2+)</name>
        <dbReference type="ChEBI" id="CHEBI:29035"/>
        <label>1</label>
    </ligand>
</feature>
<evidence type="ECO:0000256" key="5">
    <source>
        <dbReference type="PIRSR" id="PIRSR036979-1"/>
    </source>
</evidence>
<protein>
    <submittedName>
        <fullName evidence="7">Uncharacterized protein</fullName>
    </submittedName>
</protein>
<organism evidence="7 8">
    <name type="scientific">Periophthalmus magnuspinnatus</name>
    <dbReference type="NCBI Taxonomy" id="409849"/>
    <lineage>
        <taxon>Eukaryota</taxon>
        <taxon>Metazoa</taxon>
        <taxon>Chordata</taxon>
        <taxon>Craniata</taxon>
        <taxon>Vertebrata</taxon>
        <taxon>Euteleostomi</taxon>
        <taxon>Actinopterygii</taxon>
        <taxon>Neopterygii</taxon>
        <taxon>Teleostei</taxon>
        <taxon>Neoteleostei</taxon>
        <taxon>Acanthomorphata</taxon>
        <taxon>Gobiaria</taxon>
        <taxon>Gobiiformes</taxon>
        <taxon>Gobioidei</taxon>
        <taxon>Gobiidae</taxon>
        <taxon>Oxudercinae</taxon>
        <taxon>Periophthalmus</taxon>
    </lineage>
</organism>
<evidence type="ECO:0000256" key="4">
    <source>
        <dbReference type="ARBA" id="ARBA00023211"/>
    </source>
</evidence>
<dbReference type="STRING" id="409849.ENSPMGP00000026865"/>
<dbReference type="Gene3D" id="3.40.800.10">
    <property type="entry name" value="Ureohydrolase domain"/>
    <property type="match status" value="1"/>
</dbReference>
<comment type="similarity">
    <text evidence="1">Belongs to the arginase family. Agmatinase subfamily.</text>
</comment>